<evidence type="ECO:0000313" key="4">
    <source>
        <dbReference type="Proteomes" id="UP000471640"/>
    </source>
</evidence>
<feature type="signal peptide" evidence="2">
    <location>
        <begin position="1"/>
        <end position="23"/>
    </location>
</feature>
<dbReference type="Proteomes" id="UP000471640">
    <property type="component" value="Unassembled WGS sequence"/>
</dbReference>
<sequence>MKASTTALLASTLALIIALPAQAKPHGDSLRERLDRQQTAIDRGVDSGALTRREADILRTEQREIRDLARSLRDERHPARKSQRLLGSKLDRAERHIRRLASNDEVRQSGKRHGRSQGRGDIYAQGGTHGAPKPR</sequence>
<evidence type="ECO:0000313" key="3">
    <source>
        <dbReference type="EMBL" id="NEX22898.1"/>
    </source>
</evidence>
<dbReference type="AlphaFoldDB" id="A0A6P1DXI4"/>
<feature type="chain" id="PRO_5026801458" evidence="2">
    <location>
        <begin position="24"/>
        <end position="135"/>
    </location>
</feature>
<reference evidence="3 4" key="2">
    <citation type="submission" date="2020-02" db="EMBL/GenBank/DDBJ databases">
        <title>Genome sequences of Thiorhodococcus mannitoliphagus and Thiorhodococcus minor, purple sulfur photosynthetic bacteria in the gammaproteobacterial family, Chromatiaceae.</title>
        <authorList>
            <person name="Aviles F.A."/>
            <person name="Meyer T.E."/>
            <person name="Kyndt J.A."/>
        </authorList>
    </citation>
    <scope>NUCLEOTIDE SEQUENCE [LARGE SCALE GENOMIC DNA]</scope>
    <source>
        <strain evidence="3 4">DSM 18266</strain>
    </source>
</reference>
<accession>A0A6P1DXI4</accession>
<name>A0A6P1DXI4_9GAMM</name>
<evidence type="ECO:0000256" key="2">
    <source>
        <dbReference type="SAM" id="SignalP"/>
    </source>
</evidence>
<protein>
    <submittedName>
        <fullName evidence="3">Uncharacterized protein</fullName>
    </submittedName>
</protein>
<keyword evidence="4" id="KW-1185">Reference proteome</keyword>
<dbReference type="EMBL" id="JAAIJR010000135">
    <property type="protein sequence ID" value="NEX22898.1"/>
    <property type="molecule type" value="Genomic_DNA"/>
</dbReference>
<reference evidence="4" key="1">
    <citation type="journal article" date="2020" name="Microbiol. Resour. Announc.">
        <title>Draft Genome Sequences of Thiorhodococcus mannitoliphagus and Thiorhodococcus minor, Purple Sulfur Photosynthetic Bacteria in the Gammaproteobacterial Family Chromatiaceae.</title>
        <authorList>
            <person name="Aviles F.A."/>
            <person name="Meyer T.E."/>
            <person name="Kyndt J.A."/>
        </authorList>
    </citation>
    <scope>NUCLEOTIDE SEQUENCE [LARGE SCALE GENOMIC DNA]</scope>
    <source>
        <strain evidence="4">DSM 18266</strain>
    </source>
</reference>
<keyword evidence="2" id="KW-0732">Signal</keyword>
<evidence type="ECO:0000256" key="1">
    <source>
        <dbReference type="SAM" id="MobiDB-lite"/>
    </source>
</evidence>
<dbReference type="RefSeq" id="WP_164656017.1">
    <property type="nucleotide sequence ID" value="NZ_JAAIJR010000135.1"/>
</dbReference>
<comment type="caution">
    <text evidence="3">The sequence shown here is derived from an EMBL/GenBank/DDBJ whole genome shotgun (WGS) entry which is preliminary data.</text>
</comment>
<gene>
    <name evidence="3" type="ORF">G3480_21775</name>
</gene>
<feature type="region of interest" description="Disordered" evidence="1">
    <location>
        <begin position="69"/>
        <end position="135"/>
    </location>
</feature>
<organism evidence="3 4">
    <name type="scientific">Thiorhodococcus mannitoliphagus</name>
    <dbReference type="NCBI Taxonomy" id="329406"/>
    <lineage>
        <taxon>Bacteria</taxon>
        <taxon>Pseudomonadati</taxon>
        <taxon>Pseudomonadota</taxon>
        <taxon>Gammaproteobacteria</taxon>
        <taxon>Chromatiales</taxon>
        <taxon>Chromatiaceae</taxon>
        <taxon>Thiorhodococcus</taxon>
    </lineage>
</organism>
<proteinExistence type="predicted"/>